<dbReference type="InterPro" id="IPR004360">
    <property type="entry name" value="Glyas_Fos-R_dOase_dom"/>
</dbReference>
<reference evidence="2" key="1">
    <citation type="submission" date="2020-08" db="EMBL/GenBank/DDBJ databases">
        <title>Genomic Encyclopedia of Type Strains, Phase IV (KMG-V): Genome sequencing to study the core and pangenomes of soil and plant-associated prokaryotes.</title>
        <authorList>
            <person name="Whitman W."/>
        </authorList>
    </citation>
    <scope>NUCLEOTIDE SEQUENCE [LARGE SCALE GENOMIC DNA]</scope>
    <source>
        <strain evidence="2">M8UP27</strain>
    </source>
</reference>
<feature type="domain" description="VOC" evidence="1">
    <location>
        <begin position="15"/>
        <end position="127"/>
    </location>
</feature>
<name>A0A7W8ILF5_9BACT</name>
<gene>
    <name evidence="2" type="ORF">HDF09_003020</name>
</gene>
<evidence type="ECO:0000313" key="3">
    <source>
        <dbReference type="Proteomes" id="UP000568106"/>
    </source>
</evidence>
<dbReference type="InterPro" id="IPR029068">
    <property type="entry name" value="Glyas_Bleomycin-R_OHBP_Dase"/>
</dbReference>
<sequence length="127" mass="14237">MGATDSMGVKEKMTSIGKPVPELPVADVERAQQHYRDALGFEIGWLEPDKGIGAVSRGDMGPIFFRTRKAPFEAAVHWVFAEDIDAAYEELKSLGANIVDPLEKKPWGLRQFTVMDLDGNLFYFHHD</sequence>
<dbReference type="AlphaFoldDB" id="A0A7W8ILF5"/>
<dbReference type="PROSITE" id="PS51819">
    <property type="entry name" value="VOC"/>
    <property type="match status" value="1"/>
</dbReference>
<protein>
    <submittedName>
        <fullName evidence="2">Enzyme related to lactoylglutathione lyase</fullName>
    </submittedName>
</protein>
<proteinExistence type="predicted"/>
<dbReference type="SUPFAM" id="SSF54593">
    <property type="entry name" value="Glyoxalase/Bleomycin resistance protein/Dihydroxybiphenyl dioxygenase"/>
    <property type="match status" value="1"/>
</dbReference>
<keyword evidence="3" id="KW-1185">Reference proteome</keyword>
<dbReference type="Pfam" id="PF00903">
    <property type="entry name" value="Glyoxalase"/>
    <property type="match status" value="1"/>
</dbReference>
<dbReference type="EMBL" id="JACHDY010000004">
    <property type="protein sequence ID" value="MBB5318323.1"/>
    <property type="molecule type" value="Genomic_DNA"/>
</dbReference>
<accession>A0A7W8ILF5</accession>
<dbReference type="GO" id="GO:0016829">
    <property type="term" value="F:lyase activity"/>
    <property type="evidence" value="ECO:0007669"/>
    <property type="project" value="UniProtKB-KW"/>
</dbReference>
<keyword evidence="2" id="KW-0456">Lyase</keyword>
<dbReference type="Proteomes" id="UP000568106">
    <property type="component" value="Unassembled WGS sequence"/>
</dbReference>
<comment type="caution">
    <text evidence="2">The sequence shown here is derived from an EMBL/GenBank/DDBJ whole genome shotgun (WGS) entry which is preliminary data.</text>
</comment>
<evidence type="ECO:0000313" key="2">
    <source>
        <dbReference type="EMBL" id="MBB5318323.1"/>
    </source>
</evidence>
<dbReference type="Gene3D" id="3.10.180.10">
    <property type="entry name" value="2,3-Dihydroxybiphenyl 1,2-Dioxygenase, domain 1"/>
    <property type="match status" value="1"/>
</dbReference>
<dbReference type="InterPro" id="IPR037523">
    <property type="entry name" value="VOC_core"/>
</dbReference>
<evidence type="ECO:0000259" key="1">
    <source>
        <dbReference type="PROSITE" id="PS51819"/>
    </source>
</evidence>
<organism evidence="2 3">
    <name type="scientific">Tunturiibacter empetritectus</name>
    <dbReference type="NCBI Taxonomy" id="3069691"/>
    <lineage>
        <taxon>Bacteria</taxon>
        <taxon>Pseudomonadati</taxon>
        <taxon>Acidobacteriota</taxon>
        <taxon>Terriglobia</taxon>
        <taxon>Terriglobales</taxon>
        <taxon>Acidobacteriaceae</taxon>
        <taxon>Tunturiibacter</taxon>
    </lineage>
</organism>